<organism evidence="1 2">
    <name type="scientific">Theropithecus gelada</name>
    <name type="common">Gelada baboon</name>
    <dbReference type="NCBI Taxonomy" id="9565"/>
    <lineage>
        <taxon>Eukaryota</taxon>
        <taxon>Metazoa</taxon>
        <taxon>Chordata</taxon>
        <taxon>Craniata</taxon>
        <taxon>Vertebrata</taxon>
        <taxon>Euteleostomi</taxon>
        <taxon>Mammalia</taxon>
        <taxon>Eutheria</taxon>
        <taxon>Euarchontoglires</taxon>
        <taxon>Primates</taxon>
        <taxon>Haplorrhini</taxon>
        <taxon>Catarrhini</taxon>
        <taxon>Cercopithecidae</taxon>
        <taxon>Cercopithecinae</taxon>
        <taxon>Theropithecus</taxon>
    </lineage>
</organism>
<evidence type="ECO:0000313" key="1">
    <source>
        <dbReference type="Ensembl" id="ENSTGEP00000007882.1"/>
    </source>
</evidence>
<protein>
    <submittedName>
        <fullName evidence="1">Uncharacterized protein</fullName>
    </submittedName>
</protein>
<proteinExistence type="predicted"/>
<reference evidence="1" key="3">
    <citation type="submission" date="2025-09" db="UniProtKB">
        <authorList>
            <consortium name="Ensembl"/>
        </authorList>
    </citation>
    <scope>IDENTIFICATION</scope>
</reference>
<keyword evidence="2" id="KW-1185">Reference proteome</keyword>
<reference evidence="1" key="2">
    <citation type="submission" date="2025-08" db="UniProtKB">
        <authorList>
            <consortium name="Ensembl"/>
        </authorList>
    </citation>
    <scope>IDENTIFICATION</scope>
</reference>
<sequence length="52" mass="5845">MKRKTKTPSEGAWASLNRERACSCQRLPARKAFPILVFITETTTACTDHFSS</sequence>
<evidence type="ECO:0000313" key="2">
    <source>
        <dbReference type="Proteomes" id="UP000694411"/>
    </source>
</evidence>
<name>A0A8D2EN53_THEGE</name>
<reference evidence="1" key="1">
    <citation type="submission" date="2018-05" db="EMBL/GenBank/DDBJ databases">
        <title>Whole genome of Theropithecus gelada.</title>
        <authorList>
            <person name="Chiou K.L."/>
            <person name="Snyder-Mackler N."/>
        </authorList>
    </citation>
    <scope>NUCLEOTIDE SEQUENCE [LARGE SCALE GENOMIC DNA]</scope>
</reference>
<dbReference type="AlphaFoldDB" id="A0A8D2EN53"/>
<accession>A0A8D2EN53</accession>
<dbReference type="Ensembl" id="ENSTGET00000009492.1">
    <property type="protein sequence ID" value="ENSTGEP00000007882.1"/>
    <property type="gene ID" value="ENSTGEG00000006458.1"/>
</dbReference>
<dbReference type="Proteomes" id="UP000694411">
    <property type="component" value="Chromosome 1"/>
</dbReference>